<dbReference type="EMBL" id="BBLT01000001">
    <property type="protein sequence ID" value="GAL83226.1"/>
    <property type="molecule type" value="Genomic_DNA"/>
</dbReference>
<comment type="caution">
    <text evidence="1">The sequence shown here is derived from an EMBL/GenBank/DDBJ whole genome shotgun (WGS) entry which is preliminary data.</text>
</comment>
<dbReference type="Proteomes" id="UP000030185">
    <property type="component" value="Unassembled WGS sequence"/>
</dbReference>
<dbReference type="Pfam" id="PF18845">
    <property type="entry name" value="baeRF_family3"/>
    <property type="match status" value="1"/>
</dbReference>
<sequence>MINELFEKLKDIRSDVCVTIILNTHRTHPDNKKDPIQLKNLINEAEERLSAYNDKKQTKNIINKLNQLSVTLNHSYHNKESLVIFANDDILEYTRLPIHVEDRVIIDNTFATRDLIRALHEQVSYYILVLSLQEARLIEAFNDQEITDNVSPFPIMNDSPYPEDRHAASMPKGQENLTEEFFNKVDKEVQKILINNPKPLILATEERNYVHYMNVADNKSAIIGNVTIDRNEVKTNQIIAKVWPAVNEFHKNSARERINELKSAVGTGKFVSDITEIWNAIDQGRGKTLYVQKGHFQPGIVESDGIKLKDHSALHEPDVIDDLIDEMIEKNICKGGETVFVEENDLEKFQGLALVTRY</sequence>
<dbReference type="RefSeq" id="WP_052429895.1">
    <property type="nucleotide sequence ID" value="NZ_BBLT01000001.1"/>
</dbReference>
<dbReference type="AlphaFoldDB" id="A0A098L8T1"/>
<dbReference type="InterPro" id="IPR041289">
    <property type="entry name" value="Bact_RF_family3"/>
</dbReference>
<organism evidence="1 2">
    <name type="scientific">Sporocytophaga myxococcoides</name>
    <dbReference type="NCBI Taxonomy" id="153721"/>
    <lineage>
        <taxon>Bacteria</taxon>
        <taxon>Pseudomonadati</taxon>
        <taxon>Bacteroidota</taxon>
        <taxon>Cytophagia</taxon>
        <taxon>Cytophagales</taxon>
        <taxon>Cytophagaceae</taxon>
        <taxon>Sporocytophaga</taxon>
    </lineage>
</organism>
<proteinExistence type="predicted"/>
<dbReference type="OrthoDB" id="4393931at2"/>
<accession>A0A098L8T1</accession>
<name>A0A098L8T1_9BACT</name>
<evidence type="ECO:0000313" key="1">
    <source>
        <dbReference type="EMBL" id="GAL83226.1"/>
    </source>
</evidence>
<evidence type="ECO:0000313" key="2">
    <source>
        <dbReference type="Proteomes" id="UP000030185"/>
    </source>
</evidence>
<gene>
    <name evidence="1" type="ORF">MYP_452</name>
</gene>
<dbReference type="STRING" id="153721.MYP_452"/>
<reference evidence="1 2" key="1">
    <citation type="submission" date="2014-09" db="EMBL/GenBank/DDBJ databases">
        <title>Sporocytophaga myxococcoides PG-01 genome sequencing.</title>
        <authorList>
            <person name="Liu L."/>
            <person name="Gao P.J."/>
            <person name="Chen G.J."/>
            <person name="Wang L.S."/>
        </authorList>
    </citation>
    <scope>NUCLEOTIDE SEQUENCE [LARGE SCALE GENOMIC DNA]</scope>
    <source>
        <strain evidence="1 2">PG-01</strain>
    </source>
</reference>
<dbReference type="eggNOG" id="COG1503">
    <property type="taxonomic scope" value="Bacteria"/>
</dbReference>
<keyword evidence="2" id="KW-1185">Reference proteome</keyword>
<protein>
    <submittedName>
        <fullName evidence="1">Uncharacterized protein</fullName>
    </submittedName>
</protein>